<evidence type="ECO:0000313" key="21">
    <source>
        <dbReference type="EMBL" id="QID03193.1"/>
    </source>
</evidence>
<evidence type="ECO:0000256" key="16">
    <source>
        <dbReference type="ARBA" id="ARBA00049551"/>
    </source>
</evidence>
<evidence type="ECO:0000256" key="7">
    <source>
        <dbReference type="ARBA" id="ARBA00022692"/>
    </source>
</evidence>
<dbReference type="PANTHER" id="PTHR42829:SF2">
    <property type="entry name" value="NADH-UBIQUINONE OXIDOREDUCTASE CHAIN 5"/>
    <property type="match status" value="1"/>
</dbReference>
<evidence type="ECO:0000256" key="13">
    <source>
        <dbReference type="ARBA" id="ARBA00023075"/>
    </source>
</evidence>
<feature type="domain" description="NADH dehydrogenase subunit 5 C-terminal" evidence="20">
    <location>
        <begin position="393"/>
        <end position="570"/>
    </location>
</feature>
<dbReference type="GO" id="GO:0003954">
    <property type="term" value="F:NADH dehydrogenase activity"/>
    <property type="evidence" value="ECO:0007669"/>
    <property type="project" value="TreeGrafter"/>
</dbReference>
<feature type="domain" description="NADH-Ubiquinone oxidoreductase (complex I) chain 5 N-terminal" evidence="19">
    <location>
        <begin position="45"/>
        <end position="93"/>
    </location>
</feature>
<evidence type="ECO:0000256" key="1">
    <source>
        <dbReference type="ARBA" id="ARBA00003257"/>
    </source>
</evidence>
<comment type="subcellular location">
    <subcellularLocation>
        <location evidence="2">Mitochondrion inner membrane</location>
        <topology evidence="2">Multi-pass membrane protein</topology>
    </subcellularLocation>
</comment>
<keyword evidence="8" id="KW-0999">Mitochondrion inner membrane</keyword>
<sequence length="570" mass="63984">MALLKYLGTPFTYGALLFVLSAVSLVYSFELFKFDLVVFLEWELISFGSVSVIMTLLFDWMSMSFMGVVFLISSMVLFYCYVYMAGDKNLVRFIILVFLFVLSMMFLILSPNMISILLGWDGLGLVSYCLVIYYQNVKSANAGMLTVLSNRVGDVAILLCISWMFNFGGWNFFYLQHLFRVEELKFVLILVVLAAMTKSAQIPFSAWLPAAMAAPTPVSALVHSSTLVTAGVYLLIRFSEMIGVNLFLLYISVFTMMLSGVGANFEMDLKKIIALSTLSQLGVMIMTLSLGLVELTFFHLISHALFKSLLFLCAGAYIHSYGDIQDIRLLGGVSKIFPLTSFLFIGCSLSLCGFPFLSGFYSKDMILESYFMGSMNAFMLLIIFFSTMATITYSIRLIYYMGFKNLGVGCLITGSESVFMLMPMVGLFFSSTLTGAGFSWLFLTPVAVILPLVFKMLVLLSGCLFGVLAYFSTKEQMIFIMKLGYSKLYGFYGMMWGLPVISTFFFISPLNFGLKLVKFMDQGWMEELGGQGIYKKMALGMPSLDHWNLLGIKSYFLMFFFILLILVVLM</sequence>
<keyword evidence="6" id="KW-0679">Respiratory chain</keyword>
<reference evidence="21" key="1">
    <citation type="journal article" date="2020" name="Mitochondrial DNA Part B Resour">
        <title>Complete mitochondrial genome of Pseudachorutes palmiensis (Collembola: Neanuridae).</title>
        <authorList>
            <person name="Dong J."/>
            <person name="Zhang F."/>
            <person name="Wang X."/>
        </authorList>
    </citation>
    <scope>NUCLEOTIDE SEQUENCE</scope>
</reference>
<dbReference type="Pfam" id="PF06455">
    <property type="entry name" value="NADH5_C"/>
    <property type="match status" value="1"/>
</dbReference>
<feature type="domain" description="NADH:quinone oxidoreductase/Mrp antiporter transmembrane" evidence="18">
    <location>
        <begin position="110"/>
        <end position="386"/>
    </location>
</feature>
<proteinExistence type="inferred from homology"/>
<feature type="transmembrane region" description="Helical" evidence="17">
    <location>
        <begin position="377"/>
        <end position="399"/>
    </location>
</feature>
<feature type="transmembrane region" description="Helical" evidence="17">
    <location>
        <begin position="336"/>
        <end position="357"/>
    </location>
</feature>
<dbReference type="GO" id="GO:0008137">
    <property type="term" value="F:NADH dehydrogenase (ubiquinone) activity"/>
    <property type="evidence" value="ECO:0007669"/>
    <property type="project" value="UniProtKB-EC"/>
</dbReference>
<comment type="function">
    <text evidence="1">Core subunit of the mitochondrial membrane respiratory chain NADH dehydrogenase (Complex I) that is believed to belong to the minimal assembly required for catalysis. Complex I functions in the transfer of electrons from NADH to the respiratory chain. The immediate electron acceptor for the enzyme is believed to be ubiquinone.</text>
</comment>
<geneLocation type="mitochondrion" evidence="21"/>
<organism evidence="21">
    <name type="scientific">Ceratophysella communis</name>
    <dbReference type="NCBI Taxonomy" id="1519100"/>
    <lineage>
        <taxon>Eukaryota</taxon>
        <taxon>Metazoa</taxon>
        <taxon>Ecdysozoa</taxon>
        <taxon>Arthropoda</taxon>
        <taxon>Hexapoda</taxon>
        <taxon>Collembola</taxon>
        <taxon>Poduromorpha</taxon>
        <taxon>Poduroidea</taxon>
        <taxon>Hypogastruridae</taxon>
        <taxon>Ceratophysella</taxon>
    </lineage>
</organism>
<evidence type="ECO:0000256" key="15">
    <source>
        <dbReference type="ARBA" id="ARBA00023136"/>
    </source>
</evidence>
<evidence type="ECO:0000256" key="17">
    <source>
        <dbReference type="RuleBase" id="RU003404"/>
    </source>
</evidence>
<evidence type="ECO:0000256" key="10">
    <source>
        <dbReference type="ARBA" id="ARBA00022982"/>
    </source>
</evidence>
<feature type="transmembrane region" description="Helical" evidence="17">
    <location>
        <begin position="220"/>
        <end position="236"/>
    </location>
</feature>
<evidence type="ECO:0000256" key="6">
    <source>
        <dbReference type="ARBA" id="ARBA00022660"/>
    </source>
</evidence>
<keyword evidence="14 17" id="KW-0496">Mitochondrion</keyword>
<dbReference type="InterPro" id="IPR010934">
    <property type="entry name" value="NADH_DH_su5_C"/>
</dbReference>
<comment type="similarity">
    <text evidence="17">Belongs to the complex I subunit 5 family.</text>
</comment>
<evidence type="ECO:0000256" key="3">
    <source>
        <dbReference type="ARBA" id="ARBA00012944"/>
    </source>
</evidence>
<evidence type="ECO:0000256" key="12">
    <source>
        <dbReference type="ARBA" id="ARBA00023027"/>
    </source>
</evidence>
<keyword evidence="5 17" id="KW-0813">Transport</keyword>
<evidence type="ECO:0000256" key="11">
    <source>
        <dbReference type="ARBA" id="ARBA00022989"/>
    </source>
</evidence>
<protein>
    <recommendedName>
        <fullName evidence="4 17">NADH-ubiquinone oxidoreductase chain 5</fullName>
        <ecNumber evidence="3 17">7.1.1.2</ecNumber>
    </recommendedName>
</protein>
<keyword evidence="12 17" id="KW-0520">NAD</keyword>
<evidence type="ECO:0000259" key="18">
    <source>
        <dbReference type="Pfam" id="PF00361"/>
    </source>
</evidence>
<feature type="transmembrane region" description="Helical" evidence="17">
    <location>
        <begin position="155"/>
        <end position="174"/>
    </location>
</feature>
<evidence type="ECO:0000256" key="4">
    <source>
        <dbReference type="ARBA" id="ARBA00021096"/>
    </source>
</evidence>
<feature type="transmembrane region" description="Helical" evidence="17">
    <location>
        <begin position="242"/>
        <end position="265"/>
    </location>
</feature>
<evidence type="ECO:0000259" key="19">
    <source>
        <dbReference type="Pfam" id="PF00662"/>
    </source>
</evidence>
<evidence type="ECO:0000256" key="8">
    <source>
        <dbReference type="ARBA" id="ARBA00022792"/>
    </source>
</evidence>
<accession>A0A6G6A4R2</accession>
<evidence type="ECO:0000256" key="14">
    <source>
        <dbReference type="ARBA" id="ARBA00023128"/>
    </source>
</evidence>
<feature type="transmembrane region" description="Helical" evidence="17">
    <location>
        <begin position="448"/>
        <end position="471"/>
    </location>
</feature>
<keyword evidence="7 17" id="KW-0812">Transmembrane</keyword>
<feature type="transmembrane region" description="Helical" evidence="17">
    <location>
        <begin position="64"/>
        <end position="83"/>
    </location>
</feature>
<feature type="transmembrane region" description="Helical" evidence="17">
    <location>
        <begin position="90"/>
        <end position="108"/>
    </location>
</feature>
<dbReference type="RefSeq" id="YP_009740466.1">
    <property type="nucleotide sequence ID" value="NC_046523.1"/>
</dbReference>
<evidence type="ECO:0000259" key="20">
    <source>
        <dbReference type="Pfam" id="PF06455"/>
    </source>
</evidence>
<feature type="transmembrane region" description="Helical" evidence="17">
    <location>
        <begin position="547"/>
        <end position="569"/>
    </location>
</feature>
<feature type="transmembrane region" description="Helical" evidence="17">
    <location>
        <begin position="491"/>
        <end position="512"/>
    </location>
</feature>
<dbReference type="GO" id="GO:0015990">
    <property type="term" value="P:electron transport coupled proton transport"/>
    <property type="evidence" value="ECO:0007669"/>
    <property type="project" value="TreeGrafter"/>
</dbReference>
<dbReference type="Pfam" id="PF00662">
    <property type="entry name" value="Proton_antipo_N"/>
    <property type="match status" value="1"/>
</dbReference>
<name>A0A6G6A4R2_9HEXA</name>
<keyword evidence="9" id="KW-1278">Translocase</keyword>
<feature type="transmembrane region" description="Helical" evidence="17">
    <location>
        <begin position="186"/>
        <end position="208"/>
    </location>
</feature>
<evidence type="ECO:0000256" key="9">
    <source>
        <dbReference type="ARBA" id="ARBA00022967"/>
    </source>
</evidence>
<evidence type="ECO:0000256" key="2">
    <source>
        <dbReference type="ARBA" id="ARBA00004448"/>
    </source>
</evidence>
<dbReference type="EMBL" id="MK409686">
    <property type="protein sequence ID" value="QID03193.1"/>
    <property type="molecule type" value="Genomic_DNA"/>
</dbReference>
<evidence type="ECO:0000256" key="5">
    <source>
        <dbReference type="ARBA" id="ARBA00022448"/>
    </source>
</evidence>
<dbReference type="GO" id="GO:0005743">
    <property type="term" value="C:mitochondrial inner membrane"/>
    <property type="evidence" value="ECO:0007669"/>
    <property type="project" value="UniProtKB-SubCell"/>
</dbReference>
<dbReference type="GO" id="GO:0042773">
    <property type="term" value="P:ATP synthesis coupled electron transport"/>
    <property type="evidence" value="ECO:0007669"/>
    <property type="project" value="InterPro"/>
</dbReference>
<dbReference type="GeneID" id="44796845"/>
<dbReference type="AlphaFoldDB" id="A0A6G6A4R2"/>
<feature type="transmembrane region" description="Helical" evidence="17">
    <location>
        <begin position="36"/>
        <end position="58"/>
    </location>
</feature>
<keyword evidence="10" id="KW-0249">Electron transport</keyword>
<comment type="catalytic activity">
    <reaction evidence="16 17">
        <text>a ubiquinone + NADH + 5 H(+)(in) = a ubiquinol + NAD(+) + 4 H(+)(out)</text>
        <dbReference type="Rhea" id="RHEA:29091"/>
        <dbReference type="Rhea" id="RHEA-COMP:9565"/>
        <dbReference type="Rhea" id="RHEA-COMP:9566"/>
        <dbReference type="ChEBI" id="CHEBI:15378"/>
        <dbReference type="ChEBI" id="CHEBI:16389"/>
        <dbReference type="ChEBI" id="CHEBI:17976"/>
        <dbReference type="ChEBI" id="CHEBI:57540"/>
        <dbReference type="ChEBI" id="CHEBI:57945"/>
        <dbReference type="EC" id="7.1.1.2"/>
    </reaction>
</comment>
<gene>
    <name evidence="21" type="primary">ND5</name>
</gene>
<feature type="transmembrane region" description="Helical" evidence="17">
    <location>
        <begin position="272"/>
        <end position="293"/>
    </location>
</feature>
<dbReference type="Pfam" id="PF00361">
    <property type="entry name" value="Proton_antipo_M"/>
    <property type="match status" value="1"/>
</dbReference>
<keyword evidence="11 17" id="KW-1133">Transmembrane helix</keyword>
<dbReference type="InterPro" id="IPR001750">
    <property type="entry name" value="ND/Mrp_TM"/>
</dbReference>
<dbReference type="CTD" id="4540"/>
<dbReference type="InterPro" id="IPR001516">
    <property type="entry name" value="Proton_antipo_N"/>
</dbReference>
<keyword evidence="15 17" id="KW-0472">Membrane</keyword>
<comment type="function">
    <text evidence="17">Core subunit of the mitochondrial membrane respiratory chain NADH dehydrogenase (Complex I) which catalyzes electron transfer from NADH through the respiratory chain, using ubiquinone as an electron acceptor. Essential for the catalytic activity and assembly of complex I.</text>
</comment>
<dbReference type="PANTHER" id="PTHR42829">
    <property type="entry name" value="NADH-UBIQUINONE OXIDOREDUCTASE CHAIN 5"/>
    <property type="match status" value="1"/>
</dbReference>
<dbReference type="InterPro" id="IPR003945">
    <property type="entry name" value="NU5C-like"/>
</dbReference>
<dbReference type="PRINTS" id="PR01434">
    <property type="entry name" value="NADHDHGNASE5"/>
</dbReference>
<dbReference type="EC" id="7.1.1.2" evidence="3 17"/>
<feature type="transmembrane region" description="Helical" evidence="17">
    <location>
        <begin position="12"/>
        <end position="29"/>
    </location>
</feature>
<keyword evidence="13 17" id="KW-0830">Ubiquinone</keyword>